<evidence type="ECO:0000256" key="6">
    <source>
        <dbReference type="ARBA" id="ARBA00022898"/>
    </source>
</evidence>
<dbReference type="GO" id="GO:0051536">
    <property type="term" value="F:iron-sulfur cluster binding"/>
    <property type="evidence" value="ECO:0007669"/>
    <property type="project" value="UniProtKB-KW"/>
</dbReference>
<dbReference type="PANTHER" id="PTHR11601:SF34">
    <property type="entry name" value="CYSTEINE DESULFURASE"/>
    <property type="match status" value="1"/>
</dbReference>
<evidence type="ECO:0000256" key="8">
    <source>
        <dbReference type="ARBA" id="ARBA00023014"/>
    </source>
</evidence>
<evidence type="ECO:0000256" key="3">
    <source>
        <dbReference type="ARBA" id="ARBA00012239"/>
    </source>
</evidence>
<dbReference type="InterPro" id="IPR015421">
    <property type="entry name" value="PyrdxlP-dep_Trfase_major"/>
</dbReference>
<comment type="similarity">
    <text evidence="2">Belongs to the class-V pyridoxal-phosphate-dependent aminotransferase family. NifS/IscS subfamily.</text>
</comment>
<dbReference type="InterPro" id="IPR020578">
    <property type="entry name" value="Aminotrans_V_PyrdxlP_BS"/>
</dbReference>
<evidence type="ECO:0000256" key="9">
    <source>
        <dbReference type="ARBA" id="ARBA00050776"/>
    </source>
</evidence>
<dbReference type="Gene3D" id="3.40.640.10">
    <property type="entry name" value="Type I PLP-dependent aspartate aminotransferase-like (Major domain)"/>
    <property type="match status" value="1"/>
</dbReference>
<dbReference type="AlphaFoldDB" id="A0A1L8CM43"/>
<comment type="caution">
    <text evidence="12">The sequence shown here is derived from an EMBL/GenBank/DDBJ whole genome shotgun (WGS) entry which is preliminary data.</text>
</comment>
<evidence type="ECO:0000313" key="12">
    <source>
        <dbReference type="EMBL" id="GAV19976.1"/>
    </source>
</evidence>
<dbReference type="Gene3D" id="3.90.1150.10">
    <property type="entry name" value="Aspartate Aminotransferase, domain 1"/>
    <property type="match status" value="1"/>
</dbReference>
<dbReference type="SUPFAM" id="SSF53383">
    <property type="entry name" value="PLP-dependent transferases"/>
    <property type="match status" value="1"/>
</dbReference>
<dbReference type="OrthoDB" id="5296003at2"/>
<evidence type="ECO:0000256" key="10">
    <source>
        <dbReference type="RuleBase" id="RU004504"/>
    </source>
</evidence>
<keyword evidence="7" id="KW-0408">Iron</keyword>
<dbReference type="Proteomes" id="UP000231632">
    <property type="component" value="Unassembled WGS sequence"/>
</dbReference>
<organism evidence="12 13">
    <name type="scientific">Mariprofundus micogutta</name>
    <dbReference type="NCBI Taxonomy" id="1921010"/>
    <lineage>
        <taxon>Bacteria</taxon>
        <taxon>Pseudomonadati</taxon>
        <taxon>Pseudomonadota</taxon>
        <taxon>Candidatius Mariprofundia</taxon>
        <taxon>Mariprofundales</taxon>
        <taxon>Mariprofundaceae</taxon>
        <taxon>Mariprofundus</taxon>
    </lineage>
</organism>
<evidence type="ECO:0000256" key="7">
    <source>
        <dbReference type="ARBA" id="ARBA00023004"/>
    </source>
</evidence>
<dbReference type="PIRSF" id="PIRSF005572">
    <property type="entry name" value="NifS"/>
    <property type="match status" value="1"/>
</dbReference>
<dbReference type="GO" id="GO:0031071">
    <property type="term" value="F:cysteine desulfurase activity"/>
    <property type="evidence" value="ECO:0007669"/>
    <property type="project" value="UniProtKB-EC"/>
</dbReference>
<accession>A0A1L8CM43</accession>
<name>A0A1L8CM43_9PROT</name>
<dbReference type="RefSeq" id="WP_072659303.1">
    <property type="nucleotide sequence ID" value="NZ_BDFD01000006.1"/>
</dbReference>
<dbReference type="GO" id="GO:0046872">
    <property type="term" value="F:metal ion binding"/>
    <property type="evidence" value="ECO:0007669"/>
    <property type="project" value="UniProtKB-KW"/>
</dbReference>
<keyword evidence="4 12" id="KW-0808">Transferase</keyword>
<keyword evidence="13" id="KW-1185">Reference proteome</keyword>
<dbReference type="InterPro" id="IPR016454">
    <property type="entry name" value="Cysteine_dSase"/>
</dbReference>
<proteinExistence type="inferred from homology"/>
<dbReference type="EMBL" id="BDFD01000006">
    <property type="protein sequence ID" value="GAV19976.1"/>
    <property type="molecule type" value="Genomic_DNA"/>
</dbReference>
<gene>
    <name evidence="12" type="ORF">MMIC_P0937</name>
</gene>
<evidence type="ECO:0000256" key="2">
    <source>
        <dbReference type="ARBA" id="ARBA00006490"/>
    </source>
</evidence>
<comment type="catalytic activity">
    <reaction evidence="9">
        <text>(sulfur carrier)-H + L-cysteine = (sulfur carrier)-SH + L-alanine</text>
        <dbReference type="Rhea" id="RHEA:43892"/>
        <dbReference type="Rhea" id="RHEA-COMP:14737"/>
        <dbReference type="Rhea" id="RHEA-COMP:14739"/>
        <dbReference type="ChEBI" id="CHEBI:29917"/>
        <dbReference type="ChEBI" id="CHEBI:35235"/>
        <dbReference type="ChEBI" id="CHEBI:57972"/>
        <dbReference type="ChEBI" id="CHEBI:64428"/>
        <dbReference type="EC" id="2.8.1.7"/>
    </reaction>
</comment>
<dbReference type="PROSITE" id="PS00595">
    <property type="entry name" value="AA_TRANSFER_CLASS_5"/>
    <property type="match status" value="1"/>
</dbReference>
<feature type="domain" description="Aminotransferase class V" evidence="11">
    <location>
        <begin position="4"/>
        <end position="361"/>
    </location>
</feature>
<protein>
    <recommendedName>
        <fullName evidence="3">cysteine desulfurase</fullName>
        <ecNumber evidence="3">2.8.1.7</ecNumber>
    </recommendedName>
</protein>
<evidence type="ECO:0000256" key="5">
    <source>
        <dbReference type="ARBA" id="ARBA00022723"/>
    </source>
</evidence>
<evidence type="ECO:0000259" key="11">
    <source>
        <dbReference type="Pfam" id="PF00266"/>
    </source>
</evidence>
<keyword evidence="5" id="KW-0479">Metal-binding</keyword>
<dbReference type="Gene3D" id="1.10.260.50">
    <property type="match status" value="1"/>
</dbReference>
<keyword evidence="6" id="KW-0663">Pyridoxal phosphate</keyword>
<dbReference type="Pfam" id="PF00266">
    <property type="entry name" value="Aminotran_5"/>
    <property type="match status" value="1"/>
</dbReference>
<dbReference type="EC" id="2.8.1.7" evidence="3"/>
<dbReference type="InterPro" id="IPR015424">
    <property type="entry name" value="PyrdxlP-dep_Trfase"/>
</dbReference>
<dbReference type="STRING" id="1921010.MMIC_P0937"/>
<evidence type="ECO:0000313" key="13">
    <source>
        <dbReference type="Proteomes" id="UP000231632"/>
    </source>
</evidence>
<dbReference type="PANTHER" id="PTHR11601">
    <property type="entry name" value="CYSTEINE DESULFURYLASE FAMILY MEMBER"/>
    <property type="match status" value="1"/>
</dbReference>
<keyword evidence="8" id="KW-0411">Iron-sulfur</keyword>
<evidence type="ECO:0000256" key="4">
    <source>
        <dbReference type="ARBA" id="ARBA00022679"/>
    </source>
</evidence>
<sequence length="381" mass="40134">MQRYLDFNATCPPLRVALEAANKAASEAPGNPSSLHWAGRAARRFVDDARDKIAAYIGTEPGSVVFTSGGTESNNIAIHSVLSVSRPGSIITSAIEHPAVLKPLERFSTASAKEQGWSVTQLRPDTSGVIDADKMIAAISADTRLVCLMLANNESGAVQPVQQVADYCREHGIPMLVDAVQALGKGRLDFKALGIDFMSLSGHKIGGPKGVGVLLVRRGVKLLELSPGGGQERGRRSGTENVPGIAGFAAALGEIDFNAFAPMRDLFEAQMAERLPSASIIGRDAERTPNTSLVILPGMDGETLLMQLDLAGFAVASGSACSSGKRDPSHVLMAMGMSEQMARSSIRVSFGPGNSEEDAMALVDALVTVYQRLRKMAGMAA</sequence>
<dbReference type="InterPro" id="IPR000192">
    <property type="entry name" value="Aminotrans_V_dom"/>
</dbReference>
<comment type="cofactor">
    <cofactor evidence="1 10">
        <name>pyridoxal 5'-phosphate</name>
        <dbReference type="ChEBI" id="CHEBI:597326"/>
    </cofactor>
</comment>
<dbReference type="InterPro" id="IPR015422">
    <property type="entry name" value="PyrdxlP-dep_Trfase_small"/>
</dbReference>
<reference evidence="12 13" key="1">
    <citation type="journal article" date="2017" name="Arch. Microbiol.">
        <title>Mariprofundus micogutta sp. nov., a novel iron-oxidizing zetaproteobacterium isolated from a deep-sea hydrothermal field at the Bayonnaise knoll of the Izu-Ogasawara arc, and a description of Mariprofundales ord. nov. and Zetaproteobacteria classis nov.</title>
        <authorList>
            <person name="Makita H."/>
            <person name="Tanaka E."/>
            <person name="Mitsunobu S."/>
            <person name="Miyazaki M."/>
            <person name="Nunoura T."/>
            <person name="Uematsu K."/>
            <person name="Takaki Y."/>
            <person name="Nishi S."/>
            <person name="Shimamura S."/>
            <person name="Takai K."/>
        </authorList>
    </citation>
    <scope>NUCLEOTIDE SEQUENCE [LARGE SCALE GENOMIC DNA]</scope>
    <source>
        <strain evidence="12 13">ET2</strain>
    </source>
</reference>
<evidence type="ECO:0000256" key="1">
    <source>
        <dbReference type="ARBA" id="ARBA00001933"/>
    </source>
</evidence>